<feature type="region of interest" description="Disordered" evidence="1">
    <location>
        <begin position="333"/>
        <end position="352"/>
    </location>
</feature>
<dbReference type="CDD" id="cd05379">
    <property type="entry name" value="CAP_bacterial"/>
    <property type="match status" value="1"/>
</dbReference>
<feature type="compositionally biased region" description="Low complexity" evidence="1">
    <location>
        <begin position="30"/>
        <end position="68"/>
    </location>
</feature>
<dbReference type="PROSITE" id="PS51257">
    <property type="entry name" value="PROKAR_LIPOPROTEIN"/>
    <property type="match status" value="1"/>
</dbReference>
<organism evidence="4 5">
    <name type="scientific">Serinibacter salmoneus</name>
    <dbReference type="NCBI Taxonomy" id="556530"/>
    <lineage>
        <taxon>Bacteria</taxon>
        <taxon>Bacillati</taxon>
        <taxon>Actinomycetota</taxon>
        <taxon>Actinomycetes</taxon>
        <taxon>Micrococcales</taxon>
        <taxon>Beutenbergiaceae</taxon>
        <taxon>Serinibacter</taxon>
    </lineage>
</organism>
<dbReference type="AlphaFoldDB" id="A0A2A9CX25"/>
<feature type="signal peptide" evidence="2">
    <location>
        <begin position="1"/>
        <end position="29"/>
    </location>
</feature>
<feature type="region of interest" description="Disordered" evidence="1">
    <location>
        <begin position="30"/>
        <end position="81"/>
    </location>
</feature>
<evidence type="ECO:0000256" key="2">
    <source>
        <dbReference type="SAM" id="SignalP"/>
    </source>
</evidence>
<sequence length="352" mass="35446">MPTSRSGLGALTLPAILAAILAAAAGCTAAPPAETGSTAPAAATASPHATDSRAQAATPSAASTADAPTPTPAPAPTTAEPRTATETIVQALNDARAQAGAQALVTDPDLEAIASEQAELIADGAAGFSDQLATGVADAGYPSHAAQAVGALRVTTATQEWLTDPETREIFIDDAFSAVGVAEAGYEAGGSVYVAVLAYTAGDGSLPLGSEGAERILDLTNGERAAVGLAPLTLSEELNAAAQLQADHQAEILEMTHDGLGGLGARFDAAGYDYRLALENVAVGQRTLDQVAQGWVDSPDHYENMVNPEVTEMGFAVTVGVDGRAYYAQEFGVQHGDSAPAPAPEPSRSPSS</sequence>
<evidence type="ECO:0000313" key="5">
    <source>
        <dbReference type="Proteomes" id="UP000224915"/>
    </source>
</evidence>
<keyword evidence="2" id="KW-0732">Signal</keyword>
<dbReference type="RefSeq" id="WP_169925847.1">
    <property type="nucleotide sequence ID" value="NZ_PDJD01000001.1"/>
</dbReference>
<dbReference type="InterPro" id="IPR035940">
    <property type="entry name" value="CAP_sf"/>
</dbReference>
<feature type="domain" description="SCP" evidence="3">
    <location>
        <begin position="90"/>
        <end position="196"/>
    </location>
</feature>
<feature type="compositionally biased region" description="Pro residues" evidence="1">
    <location>
        <begin position="341"/>
        <end position="352"/>
    </location>
</feature>
<dbReference type="Pfam" id="PF00188">
    <property type="entry name" value="CAP"/>
    <property type="match status" value="2"/>
</dbReference>
<reference evidence="4 5" key="1">
    <citation type="submission" date="2017-10" db="EMBL/GenBank/DDBJ databases">
        <title>Sequencing the genomes of 1000 actinobacteria strains.</title>
        <authorList>
            <person name="Klenk H.-P."/>
        </authorList>
    </citation>
    <scope>NUCLEOTIDE SEQUENCE [LARGE SCALE GENOMIC DNA]</scope>
    <source>
        <strain evidence="4 5">DSM 21801</strain>
    </source>
</reference>
<evidence type="ECO:0000313" key="4">
    <source>
        <dbReference type="EMBL" id="PFG18691.1"/>
    </source>
</evidence>
<protein>
    <submittedName>
        <fullName evidence="4">Uncharacterized protein YkwD</fullName>
    </submittedName>
</protein>
<dbReference type="PANTHER" id="PTHR31157:SF1">
    <property type="entry name" value="SCP DOMAIN-CONTAINING PROTEIN"/>
    <property type="match status" value="1"/>
</dbReference>
<feature type="chain" id="PRO_5039691589" evidence="2">
    <location>
        <begin position="30"/>
        <end position="352"/>
    </location>
</feature>
<feature type="domain" description="SCP" evidence="3">
    <location>
        <begin position="217"/>
        <end position="329"/>
    </location>
</feature>
<accession>A0A2A9CX25</accession>
<evidence type="ECO:0000256" key="1">
    <source>
        <dbReference type="SAM" id="MobiDB-lite"/>
    </source>
</evidence>
<evidence type="ECO:0000259" key="3">
    <source>
        <dbReference type="Pfam" id="PF00188"/>
    </source>
</evidence>
<dbReference type="Proteomes" id="UP000224915">
    <property type="component" value="Unassembled WGS sequence"/>
</dbReference>
<name>A0A2A9CX25_9MICO</name>
<dbReference type="Gene3D" id="3.40.33.10">
    <property type="entry name" value="CAP"/>
    <property type="match status" value="2"/>
</dbReference>
<gene>
    <name evidence="4" type="ORF">ATL40_0234</name>
</gene>
<dbReference type="PANTHER" id="PTHR31157">
    <property type="entry name" value="SCP DOMAIN-CONTAINING PROTEIN"/>
    <property type="match status" value="1"/>
</dbReference>
<keyword evidence="5" id="KW-1185">Reference proteome</keyword>
<dbReference type="EMBL" id="PDJD01000001">
    <property type="protein sequence ID" value="PFG18691.1"/>
    <property type="molecule type" value="Genomic_DNA"/>
</dbReference>
<dbReference type="SUPFAM" id="SSF55797">
    <property type="entry name" value="PR-1-like"/>
    <property type="match status" value="2"/>
</dbReference>
<comment type="caution">
    <text evidence="4">The sequence shown here is derived from an EMBL/GenBank/DDBJ whole genome shotgun (WGS) entry which is preliminary data.</text>
</comment>
<proteinExistence type="predicted"/>
<dbReference type="InterPro" id="IPR014044">
    <property type="entry name" value="CAP_dom"/>
</dbReference>